<protein>
    <submittedName>
        <fullName evidence="2">Haloacid dehalogenase-like hydrolase</fullName>
    </submittedName>
</protein>
<keyword evidence="2" id="KW-0378">Hydrolase</keyword>
<organism evidence="2">
    <name type="scientific">Megaviridae environmental sample</name>
    <dbReference type="NCBI Taxonomy" id="1737588"/>
    <lineage>
        <taxon>Viruses</taxon>
        <taxon>Varidnaviria</taxon>
        <taxon>Bamfordvirae</taxon>
        <taxon>Nucleocytoviricota</taxon>
        <taxon>Megaviricetes</taxon>
        <taxon>Imitervirales</taxon>
        <taxon>Mimiviridae</taxon>
        <taxon>environmental samples</taxon>
    </lineage>
</organism>
<name>A0A5J6VJF9_9VIRU</name>
<dbReference type="InterPro" id="IPR006357">
    <property type="entry name" value="HAD-SF_hydro_IIA"/>
</dbReference>
<reference evidence="2" key="1">
    <citation type="journal article" date="2019" name="Philos. Trans. R. Soc. Lond., B, Biol. Sci.">
        <title>Targeted metagenomic recovery of four divergent viruses reveals shared and distinctive characteristics of giant viruses of marine eukaryotes.</title>
        <authorList>
            <person name="Needham D.M."/>
            <person name="Poirier C."/>
            <person name="Hehenberger E."/>
            <person name="Jimenez V."/>
            <person name="Swalwell J.E."/>
            <person name="Santoro A.E."/>
            <person name="Worden A.Z."/>
        </authorList>
    </citation>
    <scope>NUCLEOTIDE SEQUENCE</scope>
    <source>
        <strain evidence="2">MPacV-611</strain>
    </source>
</reference>
<dbReference type="Gene3D" id="3.40.50.620">
    <property type="entry name" value="HUPs"/>
    <property type="match status" value="1"/>
</dbReference>
<dbReference type="InterPro" id="IPR004821">
    <property type="entry name" value="Cyt_trans-like"/>
</dbReference>
<dbReference type="EMBL" id="MN448284">
    <property type="protein sequence ID" value="QFG74237.1"/>
    <property type="molecule type" value="Genomic_DNA"/>
</dbReference>
<dbReference type="PANTHER" id="PTHR19288:SF93">
    <property type="entry name" value="FI11325P-RELATED"/>
    <property type="match status" value="1"/>
</dbReference>
<dbReference type="SUPFAM" id="SSF52374">
    <property type="entry name" value="Nucleotidylyl transferase"/>
    <property type="match status" value="1"/>
</dbReference>
<dbReference type="PANTHER" id="PTHR19288">
    <property type="entry name" value="4-NITROPHENYLPHOSPHATASE-RELATED"/>
    <property type="match status" value="1"/>
</dbReference>
<accession>A0A5J6VJF9</accession>
<dbReference type="Pfam" id="PF01467">
    <property type="entry name" value="CTP_transf_like"/>
    <property type="match status" value="1"/>
</dbReference>
<proteinExistence type="predicted"/>
<feature type="domain" description="Cytidyltransferase-like" evidence="1">
    <location>
        <begin position="13"/>
        <end position="143"/>
    </location>
</feature>
<sequence length="395" mass="46321">MNITECNKRIGYVVGVFDLFHYGHQNIILESIKRCDKVIVGIHTDKFVESYKRTPIQNENIRKEQVLQFIKDKNIDFEICIIDDNHIKLINKYNINIIFHGTDWELESYKKQIKYYEYKMDQRNIKVELIDYTKGISTTDIINKSVKDFRHKKCFLFDLDNTLLLSNKPMKYAPELIDNLNKHNKDIYLITNNNRYSPDDIYTNIQNSDLNISHEHIISSLSVVKNYLLENSFKNIYLWGTESAKIFLENNGITCNSNLNKHYDIIVVLYNNSFNYDDLSRLCTIIKKNNYIVGNIDPCYPDESNILPDTGSILKLIEHTTNNHPLKTFGKPDPFMISSIKKKYKDDEILFIGDSELTDKKLALNSNIDFLRVHKDGDISDLGVLFYYINNTKIY</sequence>
<dbReference type="NCBIfam" id="TIGR00125">
    <property type="entry name" value="cyt_tran_rel"/>
    <property type="match status" value="1"/>
</dbReference>
<dbReference type="GO" id="GO:0016791">
    <property type="term" value="F:phosphatase activity"/>
    <property type="evidence" value="ECO:0007669"/>
    <property type="project" value="TreeGrafter"/>
</dbReference>
<evidence type="ECO:0000313" key="2">
    <source>
        <dbReference type="EMBL" id="QFG74237.1"/>
    </source>
</evidence>
<dbReference type="SUPFAM" id="SSF56784">
    <property type="entry name" value="HAD-like"/>
    <property type="match status" value="1"/>
</dbReference>
<dbReference type="InterPro" id="IPR014729">
    <property type="entry name" value="Rossmann-like_a/b/a_fold"/>
</dbReference>
<evidence type="ECO:0000259" key="1">
    <source>
        <dbReference type="Pfam" id="PF01467"/>
    </source>
</evidence>
<dbReference type="Gene3D" id="3.40.50.1000">
    <property type="entry name" value="HAD superfamily/HAD-like"/>
    <property type="match status" value="2"/>
</dbReference>
<dbReference type="InterPro" id="IPR036412">
    <property type="entry name" value="HAD-like_sf"/>
</dbReference>
<dbReference type="InterPro" id="IPR023214">
    <property type="entry name" value="HAD_sf"/>
</dbReference>
<dbReference type="Pfam" id="PF13344">
    <property type="entry name" value="Hydrolase_6"/>
    <property type="match status" value="1"/>
</dbReference>